<accession>A0A383ZZL7</accession>
<dbReference type="PANTHER" id="PTHR12196:SF2">
    <property type="entry name" value="DIPHTHINE--AMMONIA LIGASE"/>
    <property type="match status" value="1"/>
</dbReference>
<dbReference type="PANTHER" id="PTHR12196">
    <property type="entry name" value="DOMAIN OF UNKNOWN FUNCTION 71 DUF71 -CONTAINING PROTEIN"/>
    <property type="match status" value="1"/>
</dbReference>
<evidence type="ECO:0000313" key="1">
    <source>
        <dbReference type="Proteomes" id="UP001652580"/>
    </source>
</evidence>
<dbReference type="AlphaFoldDB" id="A0A383ZZL7"/>
<dbReference type="KEGG" id="bacu:103000372"/>
<gene>
    <name evidence="2" type="primary">LOC103000372</name>
</gene>
<dbReference type="GO" id="GO:0017183">
    <property type="term" value="P:protein histidyl modification to diphthamide"/>
    <property type="evidence" value="ECO:0007669"/>
    <property type="project" value="TreeGrafter"/>
</dbReference>
<keyword evidence="1" id="KW-1185">Reference proteome</keyword>
<dbReference type="RefSeq" id="XP_007180501.2">
    <property type="nucleotide sequence ID" value="XM_007180439.2"/>
</dbReference>
<organism evidence="1 2">
    <name type="scientific">Balaenoptera acutorostrata</name>
    <name type="common">Common minke whale</name>
    <name type="synonym">Balaena rostrata</name>
    <dbReference type="NCBI Taxonomy" id="9767"/>
    <lineage>
        <taxon>Eukaryota</taxon>
        <taxon>Metazoa</taxon>
        <taxon>Chordata</taxon>
        <taxon>Craniata</taxon>
        <taxon>Vertebrata</taxon>
        <taxon>Euteleostomi</taxon>
        <taxon>Mammalia</taxon>
        <taxon>Eutheria</taxon>
        <taxon>Laurasiatheria</taxon>
        <taxon>Artiodactyla</taxon>
        <taxon>Whippomorpha</taxon>
        <taxon>Cetacea</taxon>
        <taxon>Mysticeti</taxon>
        <taxon>Balaenopteridae</taxon>
        <taxon>Balaenoptera</taxon>
    </lineage>
</organism>
<dbReference type="InterPro" id="IPR035959">
    <property type="entry name" value="RutC-like_sf"/>
</dbReference>
<evidence type="ECO:0000313" key="2">
    <source>
        <dbReference type="RefSeq" id="XP_007180501.2"/>
    </source>
</evidence>
<dbReference type="GO" id="GO:0017178">
    <property type="term" value="F:diphthine-ammonia ligase activity"/>
    <property type="evidence" value="ECO:0007669"/>
    <property type="project" value="TreeGrafter"/>
</dbReference>
<dbReference type="Pfam" id="PF01042">
    <property type="entry name" value="Ribonuc_L-PSP"/>
    <property type="match status" value="2"/>
</dbReference>
<reference evidence="2" key="1">
    <citation type="submission" date="2025-08" db="UniProtKB">
        <authorList>
            <consortium name="RefSeq"/>
        </authorList>
    </citation>
    <scope>IDENTIFICATION</scope>
</reference>
<protein>
    <submittedName>
        <fullName evidence="2">Uncharacterized protein LOC103000372</fullName>
    </submittedName>
</protein>
<dbReference type="STRING" id="310752.A0A383ZZL7"/>
<dbReference type="InterPro" id="IPR006175">
    <property type="entry name" value="YjgF/YER057c/UK114"/>
</dbReference>
<proteinExistence type="predicted"/>
<dbReference type="Gene3D" id="3.30.1330.40">
    <property type="entry name" value="RutC-like"/>
    <property type="match status" value="2"/>
</dbReference>
<dbReference type="GeneID" id="103000372"/>
<dbReference type="InterPro" id="IPR030662">
    <property type="entry name" value="DPH6/MJ0570"/>
</dbReference>
<dbReference type="Proteomes" id="UP001652580">
    <property type="component" value="Chromosome 3"/>
</dbReference>
<dbReference type="InParanoid" id="A0A383ZZL7"/>
<name>A0A383ZZL7_BALAC</name>
<sequence length="200" mass="22402">MGNCSCEVNCNEDNILALKEEEDQNETPPLIWKSLTPLLPNTTIKSKRLELKDIILVHLYLKNMKDFSSINSAYVTTFKHCLPARVCVETVLPEEVLFSIDCLIRQSDIKIDDGLFHPKEIPHVQNISHWAPANIGPYSQSIKVGEVMYPAGQIALIPSTMKLVSGRIQTEAPMSLSHTLKILEALHRGTGLHHILMAHC</sequence>
<dbReference type="SUPFAM" id="SSF55298">
    <property type="entry name" value="YjgF-like"/>
    <property type="match status" value="2"/>
</dbReference>